<dbReference type="OrthoDB" id="122279at2759"/>
<dbReference type="GeneID" id="66079957"/>
<comment type="caution">
    <text evidence="2">The sequence shown here is derived from an EMBL/GenBank/DDBJ whole genome shotgun (WGS) entry which is preliminary data.</text>
</comment>
<gene>
    <name evidence="2" type="ORF">E1B28_010882</name>
</gene>
<dbReference type="AlphaFoldDB" id="A0A9P7UPM9"/>
<dbReference type="Gene3D" id="1.10.510.10">
    <property type="entry name" value="Transferase(Phosphotransferase) domain 1"/>
    <property type="match status" value="1"/>
</dbReference>
<dbReference type="KEGG" id="more:E1B28_010882"/>
<protein>
    <recommendedName>
        <fullName evidence="1">Protein kinase domain-containing protein</fullName>
    </recommendedName>
</protein>
<dbReference type="InterPro" id="IPR001245">
    <property type="entry name" value="Ser-Thr/Tyr_kinase_cat_dom"/>
</dbReference>
<keyword evidence="3" id="KW-1185">Reference proteome</keyword>
<dbReference type="InterPro" id="IPR051681">
    <property type="entry name" value="Ser/Thr_Kinases-Pseudokinases"/>
</dbReference>
<dbReference type="SMART" id="SM00220">
    <property type="entry name" value="S_TKc"/>
    <property type="match status" value="1"/>
</dbReference>
<dbReference type="InterPro" id="IPR008271">
    <property type="entry name" value="Ser/Thr_kinase_AS"/>
</dbReference>
<dbReference type="Pfam" id="PF07714">
    <property type="entry name" value="PK_Tyr_Ser-Thr"/>
    <property type="match status" value="1"/>
</dbReference>
<name>A0A9P7UPM9_9AGAR</name>
<dbReference type="InterPro" id="IPR011009">
    <property type="entry name" value="Kinase-like_dom_sf"/>
</dbReference>
<dbReference type="PROSITE" id="PS50011">
    <property type="entry name" value="PROTEIN_KINASE_DOM"/>
    <property type="match status" value="1"/>
</dbReference>
<dbReference type="PROSITE" id="PS00108">
    <property type="entry name" value="PROTEIN_KINASE_ST"/>
    <property type="match status" value="1"/>
</dbReference>
<dbReference type="RefSeq" id="XP_043005650.1">
    <property type="nucleotide sequence ID" value="XM_043155868.1"/>
</dbReference>
<dbReference type="GO" id="GO:0004674">
    <property type="term" value="F:protein serine/threonine kinase activity"/>
    <property type="evidence" value="ECO:0007669"/>
    <property type="project" value="TreeGrafter"/>
</dbReference>
<dbReference type="SUPFAM" id="SSF56112">
    <property type="entry name" value="Protein kinase-like (PK-like)"/>
    <property type="match status" value="1"/>
</dbReference>
<evidence type="ECO:0000313" key="2">
    <source>
        <dbReference type="EMBL" id="KAG7089180.1"/>
    </source>
</evidence>
<feature type="domain" description="Protein kinase" evidence="1">
    <location>
        <begin position="90"/>
        <end position="328"/>
    </location>
</feature>
<dbReference type="GO" id="GO:0005524">
    <property type="term" value="F:ATP binding"/>
    <property type="evidence" value="ECO:0007669"/>
    <property type="project" value="InterPro"/>
</dbReference>
<evidence type="ECO:0000259" key="1">
    <source>
        <dbReference type="PROSITE" id="PS50011"/>
    </source>
</evidence>
<evidence type="ECO:0000313" key="3">
    <source>
        <dbReference type="Proteomes" id="UP001049176"/>
    </source>
</evidence>
<reference evidence="2" key="1">
    <citation type="journal article" date="2021" name="Genome Biol. Evol.">
        <title>The assembled and annotated genome of the fairy-ring fungus Marasmius oreades.</title>
        <authorList>
            <person name="Hiltunen M."/>
            <person name="Ament-Velasquez S.L."/>
            <person name="Johannesson H."/>
        </authorList>
    </citation>
    <scope>NUCLEOTIDE SEQUENCE</scope>
    <source>
        <strain evidence="2">03SP1</strain>
    </source>
</reference>
<accession>A0A9P7UPM9</accession>
<proteinExistence type="predicted"/>
<organism evidence="2 3">
    <name type="scientific">Marasmius oreades</name>
    <name type="common">fairy-ring Marasmius</name>
    <dbReference type="NCBI Taxonomy" id="181124"/>
    <lineage>
        <taxon>Eukaryota</taxon>
        <taxon>Fungi</taxon>
        <taxon>Dikarya</taxon>
        <taxon>Basidiomycota</taxon>
        <taxon>Agaricomycotina</taxon>
        <taxon>Agaricomycetes</taxon>
        <taxon>Agaricomycetidae</taxon>
        <taxon>Agaricales</taxon>
        <taxon>Marasmiineae</taxon>
        <taxon>Marasmiaceae</taxon>
        <taxon>Marasmius</taxon>
    </lineage>
</organism>
<dbReference type="InterPro" id="IPR000719">
    <property type="entry name" value="Prot_kinase_dom"/>
</dbReference>
<sequence>MRVPRKPTSLLEYGVALELIQEIIDDQQRRQELLATRGDIAQEWLDLFQLLTEYPNISTDLRSCIFNLMIRLSRKSGLHPQCLTIRGVEKQGSSPVGGGAFGDVWKGRIGQQLVCLKVLRAFETSDVKQILKDYMQEAIIWRQLNHQNLLPFIGIYYLDVDQKQLCLVSPWMEQGDLVRFLKNTSPDVVDHDSLAYDVACGLSYLHAEKIVHGDLKGVNILITPDQRACIGDFGLSRVSTTQLLLSETSRSKGTTRWLSPELLKPEPNCVLQGKVTSMLLLACVMKFLRVGYPSMIWQRQQLFLPSTSRNDVLCVLRIVRSCGIQCGI</sequence>
<dbReference type="EMBL" id="CM032187">
    <property type="protein sequence ID" value="KAG7089180.1"/>
    <property type="molecule type" value="Genomic_DNA"/>
</dbReference>
<dbReference type="PANTHER" id="PTHR44329">
    <property type="entry name" value="SERINE/THREONINE-PROTEIN KINASE TNNI3K-RELATED"/>
    <property type="match status" value="1"/>
</dbReference>
<dbReference type="Proteomes" id="UP001049176">
    <property type="component" value="Chromosome 7"/>
</dbReference>